<dbReference type="InterPro" id="IPR013320">
    <property type="entry name" value="ConA-like_dom_sf"/>
</dbReference>
<name>A0A7S0MSW9_9CRYP</name>
<accession>A0A7S0MSW9</accession>
<reference evidence="2" key="1">
    <citation type="submission" date="2021-01" db="EMBL/GenBank/DDBJ databases">
        <authorList>
            <person name="Corre E."/>
            <person name="Pelletier E."/>
            <person name="Niang G."/>
            <person name="Scheremetjew M."/>
            <person name="Finn R."/>
            <person name="Kale V."/>
            <person name="Holt S."/>
            <person name="Cochrane G."/>
            <person name="Meng A."/>
            <person name="Brown T."/>
            <person name="Cohen L."/>
        </authorList>
    </citation>
    <scope>NUCLEOTIDE SEQUENCE</scope>
    <source>
        <strain evidence="2">CCAP979/52</strain>
    </source>
</reference>
<dbReference type="InterPro" id="IPR003131">
    <property type="entry name" value="T1-type_BTB"/>
</dbReference>
<dbReference type="Gene3D" id="3.30.710.10">
    <property type="entry name" value="Potassium Channel Kv1.1, Chain A"/>
    <property type="match status" value="1"/>
</dbReference>
<dbReference type="InterPro" id="IPR045068">
    <property type="entry name" value="BACURD1-3"/>
</dbReference>
<dbReference type="SUPFAM" id="SSF49899">
    <property type="entry name" value="Concanavalin A-like lectins/glucanases"/>
    <property type="match status" value="1"/>
</dbReference>
<dbReference type="CDD" id="cd18316">
    <property type="entry name" value="BTB_POZ_KCTD-like"/>
    <property type="match status" value="1"/>
</dbReference>
<dbReference type="PANTHER" id="PTHR11145">
    <property type="entry name" value="BTB/POZ DOMAIN-CONTAINING ADAPTER FOR CUL3-MEDIATED RHOA DEGRADATION PROTEIN FAMILY MEMBER"/>
    <property type="match status" value="1"/>
</dbReference>
<feature type="domain" description="Potassium channel tetramerisation-type BTB" evidence="1">
    <location>
        <begin position="12"/>
        <end position="105"/>
    </location>
</feature>
<dbReference type="SUPFAM" id="SSF54695">
    <property type="entry name" value="POZ domain"/>
    <property type="match status" value="1"/>
</dbReference>
<gene>
    <name evidence="2" type="ORF">CCUR1050_LOCUS26586</name>
</gene>
<protein>
    <recommendedName>
        <fullName evidence="1">Potassium channel tetramerisation-type BTB domain-containing protein</fullName>
    </recommendedName>
</protein>
<dbReference type="PANTHER" id="PTHR11145:SF8">
    <property type="entry name" value="RE57120P"/>
    <property type="match status" value="1"/>
</dbReference>
<dbReference type="EMBL" id="HBEZ01048374">
    <property type="protein sequence ID" value="CAD8650407.1"/>
    <property type="molecule type" value="Transcribed_RNA"/>
</dbReference>
<evidence type="ECO:0000313" key="2">
    <source>
        <dbReference type="EMBL" id="CAD8650407.1"/>
    </source>
</evidence>
<dbReference type="Pfam" id="PF02214">
    <property type="entry name" value="BTB_2"/>
    <property type="match status" value="1"/>
</dbReference>
<sequence length="278" mass="30615">MSAQQRNIPNKIRLNVGGAKFTTSKTTLSAEPGTYFDALIKSDLWAPDEEGDFFIDRNPRFFPAILDYLRMIANGKEGMLLVGTITPEEQRLLDDDIEYYMISSLRRSLVASEHSGWKLDTRCMGSSLTISEDCLTVTKTGVSGNCSSGVMGSHGFYEGTYKWRLILDAKESFWIFFGVSPVCYQDHPIHRSDVRGWSTGGYSWPGGACDAPKLWTKGSLTIEMEFRCDAASGRGLLTASVAAGGSGTTSYTRPPVTLPVWPYFNLVGHGSTLTVRMV</sequence>
<dbReference type="GO" id="GO:0051260">
    <property type="term" value="P:protein homooligomerization"/>
    <property type="evidence" value="ECO:0007669"/>
    <property type="project" value="InterPro"/>
</dbReference>
<dbReference type="InterPro" id="IPR011333">
    <property type="entry name" value="SKP1/BTB/POZ_sf"/>
</dbReference>
<organism evidence="2">
    <name type="scientific">Cryptomonas curvata</name>
    <dbReference type="NCBI Taxonomy" id="233186"/>
    <lineage>
        <taxon>Eukaryota</taxon>
        <taxon>Cryptophyceae</taxon>
        <taxon>Cryptomonadales</taxon>
        <taxon>Cryptomonadaceae</taxon>
        <taxon>Cryptomonas</taxon>
    </lineage>
</organism>
<evidence type="ECO:0000259" key="1">
    <source>
        <dbReference type="Pfam" id="PF02214"/>
    </source>
</evidence>
<proteinExistence type="predicted"/>
<dbReference type="AlphaFoldDB" id="A0A7S0MSW9"/>